<keyword evidence="4" id="KW-0808">Transferase</keyword>
<evidence type="ECO:0000256" key="2">
    <source>
        <dbReference type="ARBA" id="ARBA00022519"/>
    </source>
</evidence>
<dbReference type="EMBL" id="VWSH01000001">
    <property type="protein sequence ID" value="KAA5536250.1"/>
    <property type="molecule type" value="Genomic_DNA"/>
</dbReference>
<keyword evidence="7" id="KW-1185">Reference proteome</keyword>
<keyword evidence="2" id="KW-0997">Cell inner membrane</keyword>
<dbReference type="InterPro" id="IPR009993">
    <property type="entry name" value="WecF"/>
</dbReference>
<protein>
    <recommendedName>
        <fullName evidence="8">4-alpha-L-fucosyltransferase</fullName>
    </recommendedName>
</protein>
<dbReference type="RefSeq" id="WP_150030823.1">
    <property type="nucleotide sequence ID" value="NZ_VWSH01000001.1"/>
</dbReference>
<proteinExistence type="predicted"/>
<evidence type="ECO:0008006" key="8">
    <source>
        <dbReference type="Google" id="ProtNLM"/>
    </source>
</evidence>
<comment type="caution">
    <text evidence="6">The sequence shown here is derived from an EMBL/GenBank/DDBJ whole genome shotgun (WGS) entry which is preliminary data.</text>
</comment>
<evidence type="ECO:0000313" key="7">
    <source>
        <dbReference type="Proteomes" id="UP000323632"/>
    </source>
</evidence>
<keyword evidence="1" id="KW-1003">Cell membrane</keyword>
<reference evidence="6 7" key="1">
    <citation type="submission" date="2019-09" db="EMBL/GenBank/DDBJ databases">
        <title>Genome sequence and assembly of Taibaiella sp.</title>
        <authorList>
            <person name="Chhetri G."/>
        </authorList>
    </citation>
    <scope>NUCLEOTIDE SEQUENCE [LARGE SCALE GENOMIC DNA]</scope>
    <source>
        <strain evidence="6 7">KVB11</strain>
    </source>
</reference>
<evidence type="ECO:0000256" key="1">
    <source>
        <dbReference type="ARBA" id="ARBA00022475"/>
    </source>
</evidence>
<dbReference type="AlphaFoldDB" id="A0A5M6CPC2"/>
<gene>
    <name evidence="6" type="ORF">F0919_00870</name>
</gene>
<name>A0A5M6CPC2_9BACT</name>
<dbReference type="GO" id="GO:0008417">
    <property type="term" value="F:fucosyltransferase activity"/>
    <property type="evidence" value="ECO:0007669"/>
    <property type="project" value="InterPro"/>
</dbReference>
<accession>A0A5M6CPC2</accession>
<organism evidence="6 7">
    <name type="scientific">Taibaiella lutea</name>
    <dbReference type="NCBI Taxonomy" id="2608001"/>
    <lineage>
        <taxon>Bacteria</taxon>
        <taxon>Pseudomonadati</taxon>
        <taxon>Bacteroidota</taxon>
        <taxon>Chitinophagia</taxon>
        <taxon>Chitinophagales</taxon>
        <taxon>Chitinophagaceae</taxon>
        <taxon>Taibaiella</taxon>
    </lineage>
</organism>
<evidence type="ECO:0000313" key="6">
    <source>
        <dbReference type="EMBL" id="KAA5536250.1"/>
    </source>
</evidence>
<dbReference type="Pfam" id="PF07429">
    <property type="entry name" value="Glyco_transf_56"/>
    <property type="match status" value="1"/>
</dbReference>
<evidence type="ECO:0000256" key="4">
    <source>
        <dbReference type="ARBA" id="ARBA00022679"/>
    </source>
</evidence>
<keyword evidence="3" id="KW-0328">Glycosyltransferase</keyword>
<keyword evidence="5" id="KW-0472">Membrane</keyword>
<sequence>MSSVRIAHIFSDEKFIDLHIKMFSESSFINTYFYVNKLNLYKGNNTPKLLYLTPNLNELFNLARKISSEYDILFVYNLNVEKAKIINAIDSSRLKIIWNFYGTEIYNMPSVRSTFFSLSTKTILEKKMSESFISSLKFSVKQVIRALRRKESTSELIYRAMKRIDYFTWYSEEEYNYLNELLKNRLPPFLKLSINNRLEHIVAKEEKKLRLLIGNSRSPFNNHIDILTTLENNAFNGEINIPFNYGSDINYANKLKEYTAGLNMNVNFLETFMKYDDYIDFINSHCAAIYNSYRQMALGNILIAIMCGLKVYLSIKNPLFLWFKNNNFIIFSIEGDLEADLKTCNVFLDKKTALWNINAHNVLTQKEHNAAFMWTIENMN</sequence>
<evidence type="ECO:0000256" key="3">
    <source>
        <dbReference type="ARBA" id="ARBA00022676"/>
    </source>
</evidence>
<dbReference type="GO" id="GO:0009246">
    <property type="term" value="P:enterobacterial common antigen biosynthetic process"/>
    <property type="evidence" value="ECO:0007669"/>
    <property type="project" value="InterPro"/>
</dbReference>
<dbReference type="Proteomes" id="UP000323632">
    <property type="component" value="Unassembled WGS sequence"/>
</dbReference>
<evidence type="ECO:0000256" key="5">
    <source>
        <dbReference type="ARBA" id="ARBA00023136"/>
    </source>
</evidence>